<dbReference type="EMBL" id="CP034458">
    <property type="protein sequence ID" value="QBM88735.1"/>
    <property type="molecule type" value="Genomic_DNA"/>
</dbReference>
<dbReference type="AlphaFoldDB" id="A0A4P6XPX5"/>
<proteinExistence type="inferred from homology"/>
<keyword evidence="3 7" id="KW-0479">Metal-binding</keyword>
<dbReference type="STRING" id="2163413.A0A4P6XPX5"/>
<feature type="binding site" evidence="7">
    <location>
        <position position="235"/>
    </location>
    <ligand>
        <name>Zn(2+)</name>
        <dbReference type="ChEBI" id="CHEBI:29105"/>
    </ligand>
</feature>
<evidence type="ECO:0000256" key="6">
    <source>
        <dbReference type="ARBA" id="ARBA00048348"/>
    </source>
</evidence>
<keyword evidence="4 7" id="KW-0862">Zinc</keyword>
<dbReference type="Pfam" id="PF00484">
    <property type="entry name" value="Pro_CA"/>
    <property type="match status" value="1"/>
</dbReference>
<evidence type="ECO:0000256" key="1">
    <source>
        <dbReference type="ARBA" id="ARBA00006217"/>
    </source>
</evidence>
<comment type="similarity">
    <text evidence="1">Belongs to the beta-class carbonic anhydrase family.</text>
</comment>
<feature type="binding site" evidence="7">
    <location>
        <position position="238"/>
    </location>
    <ligand>
        <name>Zn(2+)</name>
        <dbReference type="ChEBI" id="CHEBI:29105"/>
    </ligand>
</feature>
<dbReference type="GO" id="GO:0015976">
    <property type="term" value="P:carbon utilization"/>
    <property type="evidence" value="ECO:0007669"/>
    <property type="project" value="InterPro"/>
</dbReference>
<evidence type="ECO:0000256" key="3">
    <source>
        <dbReference type="ARBA" id="ARBA00022723"/>
    </source>
</evidence>
<dbReference type="Proteomes" id="UP000292447">
    <property type="component" value="Chromosome III"/>
</dbReference>
<dbReference type="InterPro" id="IPR036874">
    <property type="entry name" value="Carbonic_anhydrase_sf"/>
</dbReference>
<dbReference type="InterPro" id="IPR015892">
    <property type="entry name" value="Carbonic_anhydrase_CS"/>
</dbReference>
<dbReference type="EC" id="4.2.1.1" evidence="2"/>
<reference evidence="9" key="1">
    <citation type="submission" date="2019-03" db="EMBL/GenBank/DDBJ databases">
        <title>Snf2 controls pulcherriminic acid biosynthesis and connects pigmentation and antifungal activity of the yeast Metschnikowia pulcherrima.</title>
        <authorList>
            <person name="Gore-Lloyd D."/>
            <person name="Sumann I."/>
            <person name="Brachmann A.O."/>
            <person name="Schneeberger K."/>
            <person name="Ortiz-Merino R.A."/>
            <person name="Moreno-Beltran M."/>
            <person name="Schlaefli M."/>
            <person name="Kirner P."/>
            <person name="Santos Kron A."/>
            <person name="Wolfe K.H."/>
            <person name="Piel J."/>
            <person name="Ahrens C.H."/>
            <person name="Henk D."/>
            <person name="Freimoser F.M."/>
        </authorList>
    </citation>
    <scope>NUCLEOTIDE SEQUENCE [LARGE SCALE GENOMIC DNA]</scope>
    <source>
        <strain evidence="9">APC 1.2</strain>
    </source>
</reference>
<evidence type="ECO:0000256" key="4">
    <source>
        <dbReference type="ARBA" id="ARBA00022833"/>
    </source>
</evidence>
<comment type="cofactor">
    <cofactor evidence="7">
        <name>Zn(2+)</name>
        <dbReference type="ChEBI" id="CHEBI:29105"/>
    </cofactor>
    <text evidence="7">Binds 1 zinc ion per subunit.</text>
</comment>
<dbReference type="GO" id="GO:0008270">
    <property type="term" value="F:zinc ion binding"/>
    <property type="evidence" value="ECO:0007669"/>
    <property type="project" value="InterPro"/>
</dbReference>
<dbReference type="Gene3D" id="3.40.1050.10">
    <property type="entry name" value="Carbonic anhydrase"/>
    <property type="match status" value="1"/>
</dbReference>
<dbReference type="SUPFAM" id="SSF53056">
    <property type="entry name" value="beta-carbonic anhydrase, cab"/>
    <property type="match status" value="1"/>
</dbReference>
<name>A0A4P6XPX5_9ASCO</name>
<evidence type="ECO:0000313" key="9">
    <source>
        <dbReference type="Proteomes" id="UP000292447"/>
    </source>
</evidence>
<dbReference type="CDD" id="cd00883">
    <property type="entry name" value="beta_CA_cladeA"/>
    <property type="match status" value="1"/>
</dbReference>
<dbReference type="GO" id="GO:0005737">
    <property type="term" value="C:cytoplasm"/>
    <property type="evidence" value="ECO:0007669"/>
    <property type="project" value="TreeGrafter"/>
</dbReference>
<keyword evidence="9" id="KW-1185">Reference proteome</keyword>
<dbReference type="PROSITE" id="PS00705">
    <property type="entry name" value="PROK_CO2_ANHYDRASE_2"/>
    <property type="match status" value="1"/>
</dbReference>
<feature type="binding site" evidence="7">
    <location>
        <position position="180"/>
    </location>
    <ligand>
        <name>Zn(2+)</name>
        <dbReference type="ChEBI" id="CHEBI:29105"/>
    </ligand>
</feature>
<protein>
    <recommendedName>
        <fullName evidence="2">carbonic anhydrase</fullName>
        <ecNumber evidence="2">4.2.1.1</ecNumber>
    </recommendedName>
</protein>
<evidence type="ECO:0000256" key="2">
    <source>
        <dbReference type="ARBA" id="ARBA00012925"/>
    </source>
</evidence>
<dbReference type="GO" id="GO:0034599">
    <property type="term" value="P:cellular response to oxidative stress"/>
    <property type="evidence" value="ECO:0007669"/>
    <property type="project" value="TreeGrafter"/>
</dbReference>
<dbReference type="PANTHER" id="PTHR11002:SF76">
    <property type="entry name" value="CARBONIC ANHYDRASE"/>
    <property type="match status" value="1"/>
</dbReference>
<gene>
    <name evidence="8" type="primary">MPUL0C07150</name>
    <name evidence="8" type="ORF">METSCH_C07150</name>
</gene>
<dbReference type="GO" id="GO:0071244">
    <property type="term" value="P:cellular response to carbon dioxide"/>
    <property type="evidence" value="ECO:0007669"/>
    <property type="project" value="TreeGrafter"/>
</dbReference>
<evidence type="ECO:0000256" key="7">
    <source>
        <dbReference type="PIRSR" id="PIRSR601765-1"/>
    </source>
</evidence>
<dbReference type="InterPro" id="IPR001765">
    <property type="entry name" value="Carbonic_anhydrase"/>
</dbReference>
<sequence length="354" mass="39734">MLCTIRFSLPLGYCFLSASTSQLAHIPAAQLRCARSLSILSRSLSTRQDPPSPGFKHQFWLQKYSHCLRNPLFDTSPESTRRFATSKPKMGRENIMHYQLQHDHETDIPRVGEEQQAARKPTKPAAVHTNAPFTLSKESSVQDFLANNRYFVDLIHHNHSNQIFELNGKGQSPHTLWIGCSDSRAGEACLATLPGEIFTHRNIANIVNANDISSQGVIQFAVDVLKVRKIVICGHTDCGGVWASLSNKRIGGVLDLWLNPIRHIRAANVKLLDSLKHDPRARAKKLAELNVIASVFALKRHPSALMALKKGEIEVWGMMYDVALGYLSEVEIPDDEFEDLFHVSDDHEEEHKAH</sequence>
<dbReference type="SMART" id="SM00947">
    <property type="entry name" value="Pro_CA"/>
    <property type="match status" value="1"/>
</dbReference>
<organism evidence="8 9">
    <name type="scientific">Metschnikowia aff. pulcherrima</name>
    <dbReference type="NCBI Taxonomy" id="2163413"/>
    <lineage>
        <taxon>Eukaryota</taxon>
        <taxon>Fungi</taxon>
        <taxon>Dikarya</taxon>
        <taxon>Ascomycota</taxon>
        <taxon>Saccharomycotina</taxon>
        <taxon>Pichiomycetes</taxon>
        <taxon>Metschnikowiaceae</taxon>
        <taxon>Metschnikowia</taxon>
    </lineage>
</organism>
<evidence type="ECO:0000256" key="5">
    <source>
        <dbReference type="ARBA" id="ARBA00023239"/>
    </source>
</evidence>
<keyword evidence="5" id="KW-0456">Lyase</keyword>
<comment type="catalytic activity">
    <reaction evidence="6">
        <text>hydrogencarbonate + H(+) = CO2 + H2O</text>
        <dbReference type="Rhea" id="RHEA:10748"/>
        <dbReference type="ChEBI" id="CHEBI:15377"/>
        <dbReference type="ChEBI" id="CHEBI:15378"/>
        <dbReference type="ChEBI" id="CHEBI:16526"/>
        <dbReference type="ChEBI" id="CHEBI:17544"/>
        <dbReference type="EC" id="4.2.1.1"/>
    </reaction>
</comment>
<evidence type="ECO:0000313" key="8">
    <source>
        <dbReference type="EMBL" id="QBM88735.1"/>
    </source>
</evidence>
<dbReference type="GO" id="GO:0004089">
    <property type="term" value="F:carbonate dehydratase activity"/>
    <property type="evidence" value="ECO:0007669"/>
    <property type="project" value="UniProtKB-EC"/>
</dbReference>
<dbReference type="PANTHER" id="PTHR11002">
    <property type="entry name" value="CARBONIC ANHYDRASE"/>
    <property type="match status" value="1"/>
</dbReference>
<feature type="binding site" evidence="7">
    <location>
        <position position="182"/>
    </location>
    <ligand>
        <name>Zn(2+)</name>
        <dbReference type="ChEBI" id="CHEBI:29105"/>
    </ligand>
</feature>
<accession>A0A4P6XPX5</accession>